<dbReference type="Gene3D" id="3.50.50.60">
    <property type="entry name" value="FAD/NAD(P)-binding domain"/>
    <property type="match status" value="2"/>
</dbReference>
<dbReference type="InterPro" id="IPR006076">
    <property type="entry name" value="FAD-dep_OxRdtase"/>
</dbReference>
<dbReference type="Proteomes" id="UP001368500">
    <property type="component" value="Unassembled WGS sequence"/>
</dbReference>
<dbReference type="EMBL" id="JBBUTF010000012">
    <property type="protein sequence ID" value="MEK8027034.1"/>
    <property type="molecule type" value="Genomic_DNA"/>
</dbReference>
<accession>A0ABU9BB86</accession>
<evidence type="ECO:0000313" key="3">
    <source>
        <dbReference type="EMBL" id="MEK8027034.1"/>
    </source>
</evidence>
<evidence type="ECO:0000313" key="4">
    <source>
        <dbReference type="Proteomes" id="UP001368500"/>
    </source>
</evidence>
<dbReference type="PRINTS" id="PR00420">
    <property type="entry name" value="RNGMNOXGNASE"/>
</dbReference>
<proteinExistence type="predicted"/>
<sequence length="415" mass="44494">MSPEVLILGAGMIGTCAALQLARRGLRVALLDRREPGRETSYGNAGLVQREAVQPYPFPRDAQALGDAAFGRTPAVHWQAGALPALLAPLARYWWHSAPQRHARISAAWSALIAHSQTAHADLIAEAGAGDLIRPGGYLQVFRSAPALAQAAAKAQSLASAHGLEHQVLDARRLQALEPALHPGPAGAVHWQQPWAVRDPGALVQRYARRLERLGAPLLRGDAMTLEPWGEGWRVHADEAGWVHAPRVVIALGPWSAALTRRLGYRLPLFVKRGYHLHHRGPATGPGLRLPVLDAECGYVLAPMAAGLRLTTGAEFAPLDSPPTPVQLARASACARELIELGEPLEAEPWLGNRPCSADMLPFIGEAPRHPGLWFDFGHGHQGFTLGPVSGTLLADLMTGAPPLVDPRPYAPARI</sequence>
<dbReference type="SUPFAM" id="SSF54373">
    <property type="entry name" value="FAD-linked reductases, C-terminal domain"/>
    <property type="match status" value="1"/>
</dbReference>
<dbReference type="RefSeq" id="WP_341374815.1">
    <property type="nucleotide sequence ID" value="NZ_JBBUTF010000012.1"/>
</dbReference>
<keyword evidence="1 3" id="KW-0560">Oxidoreductase</keyword>
<evidence type="ECO:0000259" key="2">
    <source>
        <dbReference type="Pfam" id="PF01266"/>
    </source>
</evidence>
<protein>
    <submittedName>
        <fullName evidence="3">FAD-dependent oxidoreductase</fullName>
        <ecNumber evidence="3">1.-.-.-</ecNumber>
    </submittedName>
</protein>
<keyword evidence="4" id="KW-1185">Reference proteome</keyword>
<dbReference type="Pfam" id="PF01266">
    <property type="entry name" value="DAO"/>
    <property type="match status" value="1"/>
</dbReference>
<comment type="caution">
    <text evidence="3">The sequence shown here is derived from an EMBL/GenBank/DDBJ whole genome shotgun (WGS) entry which is preliminary data.</text>
</comment>
<dbReference type="EC" id="1.-.-.-" evidence="3"/>
<feature type="domain" description="FAD dependent oxidoreductase" evidence="2">
    <location>
        <begin position="5"/>
        <end position="397"/>
    </location>
</feature>
<dbReference type="PANTHER" id="PTHR13847:SF289">
    <property type="entry name" value="GLYCINE OXIDASE"/>
    <property type="match status" value="1"/>
</dbReference>
<dbReference type="Gene3D" id="3.30.9.10">
    <property type="entry name" value="D-Amino Acid Oxidase, subunit A, domain 2"/>
    <property type="match status" value="1"/>
</dbReference>
<dbReference type="InterPro" id="IPR036188">
    <property type="entry name" value="FAD/NAD-bd_sf"/>
</dbReference>
<dbReference type="PANTHER" id="PTHR13847">
    <property type="entry name" value="SARCOSINE DEHYDROGENASE-RELATED"/>
    <property type="match status" value="1"/>
</dbReference>
<name>A0ABU9BB86_9BURK</name>
<reference evidence="3 4" key="1">
    <citation type="submission" date="2024-04" db="EMBL/GenBank/DDBJ databases">
        <title>Novel species of the genus Ideonella isolated from streams.</title>
        <authorList>
            <person name="Lu H."/>
        </authorList>
    </citation>
    <scope>NUCLEOTIDE SEQUENCE [LARGE SCALE GENOMIC DNA]</scope>
    <source>
        <strain evidence="3 4">BYS139W</strain>
    </source>
</reference>
<dbReference type="SUPFAM" id="SSF51905">
    <property type="entry name" value="FAD/NAD(P)-binding domain"/>
    <property type="match status" value="1"/>
</dbReference>
<dbReference type="GO" id="GO:0016491">
    <property type="term" value="F:oxidoreductase activity"/>
    <property type="evidence" value="ECO:0007669"/>
    <property type="project" value="UniProtKB-KW"/>
</dbReference>
<evidence type="ECO:0000256" key="1">
    <source>
        <dbReference type="ARBA" id="ARBA00023002"/>
    </source>
</evidence>
<organism evidence="3 4">
    <name type="scientific">Pseudaquabacterium rugosum</name>
    <dbReference type="NCBI Taxonomy" id="2984194"/>
    <lineage>
        <taxon>Bacteria</taxon>
        <taxon>Pseudomonadati</taxon>
        <taxon>Pseudomonadota</taxon>
        <taxon>Betaproteobacteria</taxon>
        <taxon>Burkholderiales</taxon>
        <taxon>Sphaerotilaceae</taxon>
        <taxon>Pseudaquabacterium</taxon>
    </lineage>
</organism>
<gene>
    <name evidence="3" type="ORF">AACH11_13780</name>
</gene>